<protein>
    <recommendedName>
        <fullName evidence="3">Fe2OG dioxygenase domain-containing protein</fullName>
    </recommendedName>
</protein>
<evidence type="ECO:0000313" key="2">
    <source>
        <dbReference type="Proteomes" id="UP001501637"/>
    </source>
</evidence>
<name>A0ABP6MJ06_9ACTN</name>
<gene>
    <name evidence="1" type="ORF">GCM10010449_42990</name>
</gene>
<sequence>MIHISETLALHTAEGFLTDSELGQLRKIMRVALDESGWQPRHQAEILLAPPAAQDILQDATRRALPAIRRTMPSIAAAAPWSYTELSPGQEVPTHLDGIPEPAMAPRRLGRIGVVLDGAEAGGDFYIETSSSPGIWSGENVGETEGFLPHTPLTHRLPHAPEPDAHPHDGVPAWLEGARRTRWTTDARAGTAVAYGSQVIHGVSPVRTGNLRKFVTDLLDEAIPVLP</sequence>
<proteinExistence type="predicted"/>
<dbReference type="EMBL" id="BAAAUG010000077">
    <property type="protein sequence ID" value="GAA3116260.1"/>
    <property type="molecule type" value="Genomic_DNA"/>
</dbReference>
<comment type="caution">
    <text evidence="1">The sequence shown here is derived from an EMBL/GenBank/DDBJ whole genome shotgun (WGS) entry which is preliminary data.</text>
</comment>
<dbReference type="Proteomes" id="UP001501637">
    <property type="component" value="Unassembled WGS sequence"/>
</dbReference>
<evidence type="ECO:0008006" key="3">
    <source>
        <dbReference type="Google" id="ProtNLM"/>
    </source>
</evidence>
<reference evidence="2" key="1">
    <citation type="journal article" date="2019" name="Int. J. Syst. Evol. Microbiol.">
        <title>The Global Catalogue of Microorganisms (GCM) 10K type strain sequencing project: providing services to taxonomists for standard genome sequencing and annotation.</title>
        <authorList>
            <consortium name="The Broad Institute Genomics Platform"/>
            <consortium name="The Broad Institute Genome Sequencing Center for Infectious Disease"/>
            <person name="Wu L."/>
            <person name="Ma J."/>
        </authorList>
    </citation>
    <scope>NUCLEOTIDE SEQUENCE [LARGE SCALE GENOMIC DNA]</scope>
    <source>
        <strain evidence="2">JCM 9092</strain>
    </source>
</reference>
<organism evidence="1 2">
    <name type="scientific">Streptomyces rectiviolaceus</name>
    <dbReference type="NCBI Taxonomy" id="332591"/>
    <lineage>
        <taxon>Bacteria</taxon>
        <taxon>Bacillati</taxon>
        <taxon>Actinomycetota</taxon>
        <taxon>Actinomycetes</taxon>
        <taxon>Kitasatosporales</taxon>
        <taxon>Streptomycetaceae</taxon>
        <taxon>Streptomyces</taxon>
    </lineage>
</organism>
<dbReference type="RefSeq" id="WP_344522701.1">
    <property type="nucleotide sequence ID" value="NZ_BAAAUG010000077.1"/>
</dbReference>
<dbReference type="Gene3D" id="2.60.120.620">
    <property type="entry name" value="q2cbj1_9rhob like domain"/>
    <property type="match status" value="1"/>
</dbReference>
<accession>A0ABP6MJ06</accession>
<keyword evidence="2" id="KW-1185">Reference proteome</keyword>
<evidence type="ECO:0000313" key="1">
    <source>
        <dbReference type="EMBL" id="GAA3116260.1"/>
    </source>
</evidence>